<dbReference type="VEuPathDB" id="FungiDB:PTTG_12271"/>
<evidence type="ECO:0000313" key="3">
    <source>
        <dbReference type="Proteomes" id="UP000005240"/>
    </source>
</evidence>
<evidence type="ECO:0000313" key="1">
    <source>
        <dbReference type="EMBL" id="OAV88057.1"/>
    </source>
</evidence>
<gene>
    <name evidence="1" type="ORF">PTTG_12271</name>
</gene>
<proteinExistence type="predicted"/>
<evidence type="ECO:0000313" key="2">
    <source>
        <dbReference type="EnsemblFungi" id="PTTG_12271-t43_1-p1"/>
    </source>
</evidence>
<reference evidence="2" key="4">
    <citation type="submission" date="2025-05" db="UniProtKB">
        <authorList>
            <consortium name="EnsemblFungi"/>
        </authorList>
    </citation>
    <scope>IDENTIFICATION</scope>
    <source>
        <strain evidence="2">isolate 1-1 / race 1 (BBBD)</strain>
    </source>
</reference>
<accession>A0A180G5U4</accession>
<dbReference type="AlphaFoldDB" id="A0A180G5U4"/>
<reference evidence="1" key="1">
    <citation type="submission" date="2009-11" db="EMBL/GenBank/DDBJ databases">
        <authorList>
            <consortium name="The Broad Institute Genome Sequencing Platform"/>
            <person name="Ward D."/>
            <person name="Feldgarden M."/>
            <person name="Earl A."/>
            <person name="Young S.K."/>
            <person name="Zeng Q."/>
            <person name="Koehrsen M."/>
            <person name="Alvarado L."/>
            <person name="Berlin A."/>
            <person name="Bochicchio J."/>
            <person name="Borenstein D."/>
            <person name="Chapman S.B."/>
            <person name="Chen Z."/>
            <person name="Engels R."/>
            <person name="Freedman E."/>
            <person name="Gellesch M."/>
            <person name="Goldberg J."/>
            <person name="Griggs A."/>
            <person name="Gujja S."/>
            <person name="Heilman E."/>
            <person name="Heiman D."/>
            <person name="Hepburn T."/>
            <person name="Howarth C."/>
            <person name="Jen D."/>
            <person name="Larson L."/>
            <person name="Lewis B."/>
            <person name="Mehta T."/>
            <person name="Park D."/>
            <person name="Pearson M."/>
            <person name="Roberts A."/>
            <person name="Saif S."/>
            <person name="Shea T."/>
            <person name="Shenoy N."/>
            <person name="Sisk P."/>
            <person name="Stolte C."/>
            <person name="Sykes S."/>
            <person name="Thomson T."/>
            <person name="Walk T."/>
            <person name="White J."/>
            <person name="Yandava C."/>
            <person name="Izard J."/>
            <person name="Baranova O.V."/>
            <person name="Blanton J.M."/>
            <person name="Tanner A.C."/>
            <person name="Dewhirst F.E."/>
            <person name="Haas B."/>
            <person name="Nusbaum C."/>
            <person name="Birren B."/>
        </authorList>
    </citation>
    <scope>NUCLEOTIDE SEQUENCE [LARGE SCALE GENOMIC DNA]</scope>
    <source>
        <strain evidence="1">1-1 BBBD Race 1</strain>
    </source>
</reference>
<dbReference type="EMBL" id="ADAS02000219">
    <property type="protein sequence ID" value="OAV88057.1"/>
    <property type="molecule type" value="Genomic_DNA"/>
</dbReference>
<organism evidence="1">
    <name type="scientific">Puccinia triticina (isolate 1-1 / race 1 (BBBD))</name>
    <name type="common">Brown leaf rust fungus</name>
    <dbReference type="NCBI Taxonomy" id="630390"/>
    <lineage>
        <taxon>Eukaryota</taxon>
        <taxon>Fungi</taxon>
        <taxon>Dikarya</taxon>
        <taxon>Basidiomycota</taxon>
        <taxon>Pucciniomycotina</taxon>
        <taxon>Pucciniomycetes</taxon>
        <taxon>Pucciniales</taxon>
        <taxon>Pucciniaceae</taxon>
        <taxon>Puccinia</taxon>
    </lineage>
</organism>
<dbReference type="EnsemblFungi" id="PTTG_12271-t43_1">
    <property type="protein sequence ID" value="PTTG_12271-t43_1-p1"/>
    <property type="gene ID" value="PTTG_12271"/>
</dbReference>
<name>A0A180G5U4_PUCT1</name>
<reference evidence="2 3" key="3">
    <citation type="journal article" date="2017" name="G3 (Bethesda)">
        <title>Comparative analysis highlights variable genome content of wheat rusts and divergence of the mating loci.</title>
        <authorList>
            <person name="Cuomo C.A."/>
            <person name="Bakkeren G."/>
            <person name="Khalil H.B."/>
            <person name="Panwar V."/>
            <person name="Joly D."/>
            <person name="Linning R."/>
            <person name="Sakthikumar S."/>
            <person name="Song X."/>
            <person name="Adiconis X."/>
            <person name="Fan L."/>
            <person name="Goldberg J.M."/>
            <person name="Levin J.Z."/>
            <person name="Young S."/>
            <person name="Zeng Q."/>
            <person name="Anikster Y."/>
            <person name="Bruce M."/>
            <person name="Wang M."/>
            <person name="Yin C."/>
            <person name="McCallum B."/>
            <person name="Szabo L.J."/>
            <person name="Hulbert S."/>
            <person name="Chen X."/>
            <person name="Fellers J.P."/>
        </authorList>
    </citation>
    <scope>NUCLEOTIDE SEQUENCE</scope>
    <source>
        <strain evidence="3">Isolate 1-1 / race 1 (BBBD)</strain>
        <strain evidence="2">isolate 1-1 / race 1 (BBBD)</strain>
    </source>
</reference>
<protein>
    <submittedName>
        <fullName evidence="1 2">Uncharacterized protein</fullName>
    </submittedName>
</protein>
<sequence>MSRKLTNYRLNGKQSKSLRAQNKQISAQLPSPNSAFCQSVYDFIKIIIGDQGDGTVPVDQKAISESIETRRLHNQTTFLVEIPSSYKPEYAGKKKSILTKYKWVFLHNLKEFNISHSNFDYTQPASSTWNSLIITLLCKHWTYAETQNAFSAYAIDLDDMDPTKLSGVITRWFNGKKALFAQKKQIDPAKKNAWRRSWYARNVLVKRRVRALKSLGIPAECCEAFEEPLCHSDTEELADNTLQKLKLPWRSAVLADLCAVADRATFQATCPAKADHRLLETRRRPAQSINEKAKVPMNLPRDAYDTEFLKSLSEPEQRELTKKPPSGLTNFYFQLTQNHSNLCMLTQHLEGSTLCDQIYVNGKLSDLNTIRWSGSGPSQFGWEGLRSLKSEALVTKLENRHLPTRIHILIQNTDTHFGPELESRMALVVFVRVPTDDDLDLNEARRAPVLEAETNIGELFLGQHMLPQEELTDVRTSCCPGGVKAQVLLHITSRLYHDCVRGKEQYYRSDL</sequence>
<dbReference type="Proteomes" id="UP000005240">
    <property type="component" value="Unassembled WGS sequence"/>
</dbReference>
<keyword evidence="3" id="KW-1185">Reference proteome</keyword>
<reference evidence="1" key="2">
    <citation type="submission" date="2016-05" db="EMBL/GenBank/DDBJ databases">
        <title>Comparative analysis highlights variable genome content of wheat rusts and divergence of the mating loci.</title>
        <authorList>
            <person name="Cuomo C.A."/>
            <person name="Bakkeren G."/>
            <person name="Szabo L."/>
            <person name="Khalil H."/>
            <person name="Joly D."/>
            <person name="Goldberg J."/>
            <person name="Young S."/>
            <person name="Zeng Q."/>
            <person name="Fellers J."/>
        </authorList>
    </citation>
    <scope>NUCLEOTIDE SEQUENCE [LARGE SCALE GENOMIC DNA]</scope>
    <source>
        <strain evidence="1">1-1 BBBD Race 1</strain>
    </source>
</reference>